<dbReference type="PANTHER" id="PTHR43288">
    <property type="entry name" value="BIOTIN SYNTHASE-RELATED PROTEIN, RADICAL SAM SUPERFAMILY"/>
    <property type="match status" value="1"/>
</dbReference>
<dbReference type="SMART" id="SM00729">
    <property type="entry name" value="Elp3"/>
    <property type="match status" value="1"/>
</dbReference>
<dbReference type="RefSeq" id="WP_179981124.1">
    <property type="nucleotide sequence ID" value="NZ_LT608333.1"/>
</dbReference>
<protein>
    <submittedName>
        <fullName evidence="7">Radical SAM domain-containing protein</fullName>
    </submittedName>
</protein>
<dbReference type="GO" id="GO:0046872">
    <property type="term" value="F:metal ion binding"/>
    <property type="evidence" value="ECO:0007669"/>
    <property type="project" value="UniProtKB-KW"/>
</dbReference>
<dbReference type="InterPro" id="IPR013785">
    <property type="entry name" value="Aldolase_TIM"/>
</dbReference>
<reference evidence="7" key="1">
    <citation type="submission" date="2016-08" db="EMBL/GenBank/DDBJ databases">
        <authorList>
            <person name="Seilhamer J.J."/>
        </authorList>
    </citation>
    <scope>NUCLEOTIDE SEQUENCE</scope>
    <source>
        <strain evidence="7">86-1</strain>
    </source>
</reference>
<evidence type="ECO:0000256" key="2">
    <source>
        <dbReference type="ARBA" id="ARBA00022691"/>
    </source>
</evidence>
<dbReference type="AlphaFoldDB" id="A0A212L9X0"/>
<evidence type="ECO:0000256" key="4">
    <source>
        <dbReference type="ARBA" id="ARBA00023004"/>
    </source>
</evidence>
<proteinExistence type="predicted"/>
<feature type="domain" description="Elp3/MiaA/NifB-like radical SAM core" evidence="6">
    <location>
        <begin position="44"/>
        <end position="253"/>
    </location>
</feature>
<evidence type="ECO:0000256" key="3">
    <source>
        <dbReference type="ARBA" id="ARBA00022723"/>
    </source>
</evidence>
<dbReference type="GO" id="GO:0003824">
    <property type="term" value="F:catalytic activity"/>
    <property type="evidence" value="ECO:0007669"/>
    <property type="project" value="InterPro"/>
</dbReference>
<keyword evidence="2" id="KW-0949">S-adenosyl-L-methionine</keyword>
<dbReference type="SFLD" id="SFLDG01113">
    <property type="entry name" value="Uncharacterised_Radical_SAM_Su"/>
    <property type="match status" value="1"/>
</dbReference>
<name>A0A212L9X0_9BACT</name>
<keyword evidence="3" id="KW-0479">Metal-binding</keyword>
<keyword evidence="4" id="KW-0408">Iron</keyword>
<dbReference type="SUPFAM" id="SSF102114">
    <property type="entry name" value="Radical SAM enzymes"/>
    <property type="match status" value="1"/>
</dbReference>
<comment type="cofactor">
    <cofactor evidence="1">
        <name>[4Fe-4S] cluster</name>
        <dbReference type="ChEBI" id="CHEBI:49883"/>
    </cofactor>
</comment>
<gene>
    <name evidence="7" type="ORF">KL86DES1_21892</name>
</gene>
<dbReference type="SFLD" id="SFLDS00029">
    <property type="entry name" value="Radical_SAM"/>
    <property type="match status" value="1"/>
</dbReference>
<sequence length="319" mass="34156">MRPLDHWDDVQLEQARELSWARHGKKILFYLPGMFVRDGVQGQYPALSVTGRDCAQHCAHCGGALLQSMPDVSKPGSLLEKCRALEAQGVQGVLLSGGCDGRGRVPWKNFINAIAEVKRQTGLFVSVHCGMLDAATARDLKSAGADQALIDIIGSAETYYKVYHLEDGPEMLDSSLDALARAGLPVVPHIVAGLHFGKLLGESWALEIVARRPPALLVIVACMNLPGTDMAGMTPPGAREVCGVILRARELMPDTEISLGCARPRKGAADLEELALLAGVNRMALPSQEAVAMASCMGLETQFRKTCCSVRLGEGTAGW</sequence>
<evidence type="ECO:0000256" key="5">
    <source>
        <dbReference type="ARBA" id="ARBA00023014"/>
    </source>
</evidence>
<dbReference type="Gene3D" id="3.20.20.70">
    <property type="entry name" value="Aldolase class I"/>
    <property type="match status" value="1"/>
</dbReference>
<accession>A0A212L9X0</accession>
<dbReference type="Pfam" id="PF04055">
    <property type="entry name" value="Radical_SAM"/>
    <property type="match status" value="1"/>
</dbReference>
<organism evidence="7">
    <name type="scientific">uncultured Desulfovibrio sp</name>
    <dbReference type="NCBI Taxonomy" id="167968"/>
    <lineage>
        <taxon>Bacteria</taxon>
        <taxon>Pseudomonadati</taxon>
        <taxon>Thermodesulfobacteriota</taxon>
        <taxon>Desulfovibrionia</taxon>
        <taxon>Desulfovibrionales</taxon>
        <taxon>Desulfovibrionaceae</taxon>
        <taxon>Desulfovibrio</taxon>
        <taxon>environmental samples</taxon>
    </lineage>
</organism>
<evidence type="ECO:0000313" key="7">
    <source>
        <dbReference type="EMBL" id="SCM74363.1"/>
    </source>
</evidence>
<dbReference type="PANTHER" id="PTHR43288:SF2">
    <property type="entry name" value="RADICAL SAM CORE DOMAIN-CONTAINING PROTEIN"/>
    <property type="match status" value="1"/>
</dbReference>
<evidence type="ECO:0000256" key="1">
    <source>
        <dbReference type="ARBA" id="ARBA00001966"/>
    </source>
</evidence>
<dbReference type="EMBL" id="FMJC01000002">
    <property type="protein sequence ID" value="SCM74363.1"/>
    <property type="molecule type" value="Genomic_DNA"/>
</dbReference>
<dbReference type="GO" id="GO:0051536">
    <property type="term" value="F:iron-sulfur cluster binding"/>
    <property type="evidence" value="ECO:0007669"/>
    <property type="project" value="UniProtKB-KW"/>
</dbReference>
<keyword evidence="5" id="KW-0411">Iron-sulfur</keyword>
<evidence type="ECO:0000259" key="6">
    <source>
        <dbReference type="SMART" id="SM00729"/>
    </source>
</evidence>
<dbReference type="InterPro" id="IPR007197">
    <property type="entry name" value="rSAM"/>
</dbReference>
<dbReference type="InterPro" id="IPR058240">
    <property type="entry name" value="rSAM_sf"/>
</dbReference>
<dbReference type="InterPro" id="IPR006638">
    <property type="entry name" value="Elp3/MiaA/NifB-like_rSAM"/>
</dbReference>